<gene>
    <name evidence="1" type="ORF">BB934_37140</name>
</gene>
<dbReference type="KEGG" id="moc:BB934_37140"/>
<reference evidence="1" key="1">
    <citation type="submission" date="2016-07" db="EMBL/GenBank/DDBJ databases">
        <title>Microvirga ossetica sp. nov. a new species of rhizobia isolated from root nodules of the legume species Vicia alpestris Steven originated from North Ossetia region in the Caucasus.</title>
        <authorList>
            <person name="Safronova V.I."/>
            <person name="Kuznetsova I.G."/>
            <person name="Sazanova A.L."/>
            <person name="Belimov A."/>
            <person name="Andronov E."/>
            <person name="Osledkin Y.S."/>
            <person name="Onishchuk O.P."/>
            <person name="Kurchak O.N."/>
            <person name="Shaposhnikov A.I."/>
            <person name="Willems A."/>
            <person name="Tikhonovich I.A."/>
        </authorList>
    </citation>
    <scope>NUCLEOTIDE SEQUENCE [LARGE SCALE GENOMIC DNA]</scope>
    <source>
        <strain evidence="1">V5/3M</strain>
        <plasmid evidence="1">unnamed3</plasmid>
    </source>
</reference>
<geneLocation type="plasmid" evidence="1">
    <name>unnamed3</name>
</geneLocation>
<keyword evidence="1" id="KW-0614">Plasmid</keyword>
<dbReference type="AlphaFoldDB" id="A0A1B2EV49"/>
<proteinExistence type="predicted"/>
<evidence type="ECO:0000313" key="1">
    <source>
        <dbReference type="EMBL" id="ANY83846.1"/>
    </source>
</evidence>
<protein>
    <submittedName>
        <fullName evidence="1">Uncharacterized protein</fullName>
    </submittedName>
</protein>
<name>A0A1B2EV49_9HYPH</name>
<organism evidence="1">
    <name type="scientific">Microvirga ossetica</name>
    <dbReference type="NCBI Taxonomy" id="1882682"/>
    <lineage>
        <taxon>Bacteria</taxon>
        <taxon>Pseudomonadati</taxon>
        <taxon>Pseudomonadota</taxon>
        <taxon>Alphaproteobacteria</taxon>
        <taxon>Hyphomicrobiales</taxon>
        <taxon>Methylobacteriaceae</taxon>
        <taxon>Microvirga</taxon>
    </lineage>
</organism>
<accession>A0A1B2EV49</accession>
<sequence>MRATGLQIRLAHLSAWRDVLLPIVEVEEAYYYAVEERRNAAVRLAELYQYALTVCGLDPWGSRNCCAGN</sequence>
<dbReference type="EMBL" id="CP016618">
    <property type="protein sequence ID" value="ANY83846.1"/>
    <property type="molecule type" value="Genomic_DNA"/>
</dbReference>